<name>A0A2H1VCU0_SPOFR</name>
<proteinExistence type="predicted"/>
<dbReference type="AlphaFoldDB" id="A0A2H1VCU0"/>
<protein>
    <submittedName>
        <fullName evidence="1">SFRICE_024579</fullName>
    </submittedName>
</protein>
<dbReference type="EMBL" id="ODYU01001854">
    <property type="protein sequence ID" value="SOQ38635.1"/>
    <property type="molecule type" value="Genomic_DNA"/>
</dbReference>
<reference evidence="1" key="1">
    <citation type="submission" date="2016-07" db="EMBL/GenBank/DDBJ databases">
        <authorList>
            <person name="Bretaudeau A."/>
        </authorList>
    </citation>
    <scope>NUCLEOTIDE SEQUENCE</scope>
    <source>
        <strain evidence="1">Rice</strain>
        <tissue evidence="1">Whole body</tissue>
    </source>
</reference>
<sequence>MISDKLKRASADGDRGFTARPRTADCLAGYRGSGSKNRNRNGVFSNCTFSAVTGQPIAVQRVAGSIPARSIYLCNPQIIVTGLGFQTSYIPGMAYTSVKLSIPNCFFLSIPGHSSVQKWTSLVSI</sequence>
<gene>
    <name evidence="1" type="ORF">SFRICE_024579</name>
</gene>
<accession>A0A2H1VCU0</accession>
<evidence type="ECO:0000313" key="1">
    <source>
        <dbReference type="EMBL" id="SOQ38635.1"/>
    </source>
</evidence>
<organism evidence="1">
    <name type="scientific">Spodoptera frugiperda</name>
    <name type="common">Fall armyworm</name>
    <dbReference type="NCBI Taxonomy" id="7108"/>
    <lineage>
        <taxon>Eukaryota</taxon>
        <taxon>Metazoa</taxon>
        <taxon>Ecdysozoa</taxon>
        <taxon>Arthropoda</taxon>
        <taxon>Hexapoda</taxon>
        <taxon>Insecta</taxon>
        <taxon>Pterygota</taxon>
        <taxon>Neoptera</taxon>
        <taxon>Endopterygota</taxon>
        <taxon>Lepidoptera</taxon>
        <taxon>Glossata</taxon>
        <taxon>Ditrysia</taxon>
        <taxon>Noctuoidea</taxon>
        <taxon>Noctuidae</taxon>
        <taxon>Amphipyrinae</taxon>
        <taxon>Spodoptera</taxon>
    </lineage>
</organism>